<gene>
    <name evidence="9" type="ORF">GCM10008935_28550</name>
</gene>
<feature type="transmembrane region" description="Helical" evidence="8">
    <location>
        <begin position="91"/>
        <end position="112"/>
    </location>
</feature>
<feature type="transmembrane region" description="Helical" evidence="8">
    <location>
        <begin position="224"/>
        <end position="244"/>
    </location>
</feature>
<comment type="caution">
    <text evidence="9">The sequence shown here is derived from an EMBL/GenBank/DDBJ whole genome shotgun (WGS) entry which is preliminary data.</text>
</comment>
<evidence type="ECO:0000313" key="10">
    <source>
        <dbReference type="Proteomes" id="UP001500740"/>
    </source>
</evidence>
<evidence type="ECO:0000256" key="1">
    <source>
        <dbReference type="ARBA" id="ARBA00004141"/>
    </source>
</evidence>
<dbReference type="EMBL" id="BAAACZ010000029">
    <property type="protein sequence ID" value="GAA0470911.1"/>
    <property type="molecule type" value="Genomic_DNA"/>
</dbReference>
<evidence type="ECO:0000256" key="5">
    <source>
        <dbReference type="ARBA" id="ARBA00022692"/>
    </source>
</evidence>
<evidence type="ECO:0000256" key="4">
    <source>
        <dbReference type="ARBA" id="ARBA00022544"/>
    </source>
</evidence>
<feature type="transmembrane region" description="Helical" evidence="8">
    <location>
        <begin position="273"/>
        <end position="296"/>
    </location>
</feature>
<sequence>MQSQLQIPLDKKIKAVYLCIVLHTVQIGVGIAGFPRLVFMEAGQDSWISIIIAAIGLHIVIACLVFVLNSYGDHDLHGVLTTTFGKLIGKIITFVFLVYFFFSFFSVLLNYIEIVQVFIFPQMSSWFIAAILLILVLYAVTGGVRAVVGTSIIFFFGTIWMMWLLYEPITYVQVDSYLPMFTTEPSAILAGVLTTSYSLLGFELLWFLYPFIHDKPKVHRYSQLAMVFTILMILIITMVTIGFYSKGQLEENIWPVLSLIKVISFPMFQRFDLIAVALWMIIILPNLILLAWMVSIGAKRVFGWKQKYYLYLVCLIAFICQYHFDSRHEINDLTGFVGEVGVYFGFLFPVLMVPFAIYKRKKGKKKDNAKN</sequence>
<evidence type="ECO:0000256" key="8">
    <source>
        <dbReference type="SAM" id="Phobius"/>
    </source>
</evidence>
<dbReference type="PANTHER" id="PTHR34975:SF2">
    <property type="entry name" value="SPORE GERMINATION PROTEIN A2"/>
    <property type="match status" value="1"/>
</dbReference>
<keyword evidence="4" id="KW-0309">Germination</keyword>
<keyword evidence="10" id="KW-1185">Reference proteome</keyword>
<accession>A0ABP3K6D7</accession>
<evidence type="ECO:0000256" key="6">
    <source>
        <dbReference type="ARBA" id="ARBA00022989"/>
    </source>
</evidence>
<feature type="transmembrane region" description="Helical" evidence="8">
    <location>
        <begin position="186"/>
        <end position="212"/>
    </location>
</feature>
<dbReference type="Proteomes" id="UP001500740">
    <property type="component" value="Unassembled WGS sequence"/>
</dbReference>
<name>A0ABP3K6D7_9BACI</name>
<feature type="transmembrane region" description="Helical" evidence="8">
    <location>
        <begin position="47"/>
        <end position="71"/>
    </location>
</feature>
<feature type="transmembrane region" description="Helical" evidence="8">
    <location>
        <begin position="336"/>
        <end position="358"/>
    </location>
</feature>
<organism evidence="9 10">
    <name type="scientific">Alkalibacillus silvisoli</name>
    <dbReference type="NCBI Taxonomy" id="392823"/>
    <lineage>
        <taxon>Bacteria</taxon>
        <taxon>Bacillati</taxon>
        <taxon>Bacillota</taxon>
        <taxon>Bacilli</taxon>
        <taxon>Bacillales</taxon>
        <taxon>Bacillaceae</taxon>
        <taxon>Alkalibacillus</taxon>
    </lineage>
</organism>
<feature type="transmembrane region" description="Helical" evidence="8">
    <location>
        <begin position="15"/>
        <end position="35"/>
    </location>
</feature>
<feature type="transmembrane region" description="Helical" evidence="8">
    <location>
        <begin position="308"/>
        <end position="324"/>
    </location>
</feature>
<dbReference type="PANTHER" id="PTHR34975">
    <property type="entry name" value="SPORE GERMINATION PROTEIN A2"/>
    <property type="match status" value="1"/>
</dbReference>
<evidence type="ECO:0000256" key="2">
    <source>
        <dbReference type="ARBA" id="ARBA00007998"/>
    </source>
</evidence>
<comment type="subcellular location">
    <subcellularLocation>
        <location evidence="1">Membrane</location>
        <topology evidence="1">Multi-pass membrane protein</topology>
    </subcellularLocation>
</comment>
<evidence type="ECO:0000256" key="3">
    <source>
        <dbReference type="ARBA" id="ARBA00022448"/>
    </source>
</evidence>
<keyword evidence="3" id="KW-0813">Transport</keyword>
<comment type="similarity">
    <text evidence="2">Belongs to the amino acid-polyamine-organocation (APC) superfamily. Spore germination protein (SGP) (TC 2.A.3.9) family.</text>
</comment>
<evidence type="ECO:0000313" key="9">
    <source>
        <dbReference type="EMBL" id="GAA0470911.1"/>
    </source>
</evidence>
<evidence type="ECO:0000256" key="7">
    <source>
        <dbReference type="ARBA" id="ARBA00023136"/>
    </source>
</evidence>
<proteinExistence type="inferred from homology"/>
<reference evidence="10" key="1">
    <citation type="journal article" date="2019" name="Int. J. Syst. Evol. Microbiol.">
        <title>The Global Catalogue of Microorganisms (GCM) 10K type strain sequencing project: providing services to taxonomists for standard genome sequencing and annotation.</title>
        <authorList>
            <consortium name="The Broad Institute Genomics Platform"/>
            <consortium name="The Broad Institute Genome Sequencing Center for Infectious Disease"/>
            <person name="Wu L."/>
            <person name="Ma J."/>
        </authorList>
    </citation>
    <scope>NUCLEOTIDE SEQUENCE [LARGE SCALE GENOMIC DNA]</scope>
    <source>
        <strain evidence="10">JCM 14193</strain>
    </source>
</reference>
<keyword evidence="5 8" id="KW-0812">Transmembrane</keyword>
<dbReference type="Pfam" id="PF03845">
    <property type="entry name" value="Spore_permease"/>
    <property type="match status" value="1"/>
</dbReference>
<dbReference type="RefSeq" id="WP_343784725.1">
    <property type="nucleotide sequence ID" value="NZ_BAAACZ010000029.1"/>
</dbReference>
<keyword evidence="7 8" id="KW-0472">Membrane</keyword>
<feature type="transmembrane region" description="Helical" evidence="8">
    <location>
        <begin position="147"/>
        <end position="166"/>
    </location>
</feature>
<protein>
    <submittedName>
        <fullName evidence="9">GerAB/ArcD/ProY family transporter</fullName>
    </submittedName>
</protein>
<keyword evidence="6 8" id="KW-1133">Transmembrane helix</keyword>
<feature type="transmembrane region" description="Helical" evidence="8">
    <location>
        <begin position="118"/>
        <end position="140"/>
    </location>
</feature>
<dbReference type="NCBIfam" id="TIGR00912">
    <property type="entry name" value="2A0309"/>
    <property type="match status" value="1"/>
</dbReference>
<dbReference type="InterPro" id="IPR004761">
    <property type="entry name" value="Spore_GerAB"/>
</dbReference>